<organism evidence="3 4">
    <name type="scientific">Elysia chlorotica</name>
    <name type="common">Eastern emerald elysia</name>
    <name type="synonym">Sea slug</name>
    <dbReference type="NCBI Taxonomy" id="188477"/>
    <lineage>
        <taxon>Eukaryota</taxon>
        <taxon>Metazoa</taxon>
        <taxon>Spiralia</taxon>
        <taxon>Lophotrochozoa</taxon>
        <taxon>Mollusca</taxon>
        <taxon>Gastropoda</taxon>
        <taxon>Heterobranchia</taxon>
        <taxon>Euthyneura</taxon>
        <taxon>Panpulmonata</taxon>
        <taxon>Sacoglossa</taxon>
        <taxon>Placobranchoidea</taxon>
        <taxon>Plakobranchidae</taxon>
        <taxon>Elysia</taxon>
    </lineage>
</organism>
<feature type="repeat" description="TPR" evidence="1">
    <location>
        <begin position="49"/>
        <end position="82"/>
    </location>
</feature>
<reference evidence="3 4" key="1">
    <citation type="submission" date="2019-01" db="EMBL/GenBank/DDBJ databases">
        <title>A draft genome assembly of the solar-powered sea slug Elysia chlorotica.</title>
        <authorList>
            <person name="Cai H."/>
            <person name="Li Q."/>
            <person name="Fang X."/>
            <person name="Li J."/>
            <person name="Curtis N.E."/>
            <person name="Altenburger A."/>
            <person name="Shibata T."/>
            <person name="Feng M."/>
            <person name="Maeda T."/>
            <person name="Schwartz J.A."/>
            <person name="Shigenobu S."/>
            <person name="Lundholm N."/>
            <person name="Nishiyama T."/>
            <person name="Yang H."/>
            <person name="Hasebe M."/>
            <person name="Li S."/>
            <person name="Pierce S.K."/>
            <person name="Wang J."/>
        </authorList>
    </citation>
    <scope>NUCLEOTIDE SEQUENCE [LARGE SCALE GENOMIC DNA]</scope>
    <source>
        <strain evidence="3">EC2010</strain>
        <tissue evidence="3">Whole organism of an adult</tissue>
    </source>
</reference>
<dbReference type="OrthoDB" id="6334002at2759"/>
<dbReference type="InterPro" id="IPR011990">
    <property type="entry name" value="TPR-like_helical_dom_sf"/>
</dbReference>
<name>A0A3S0ZF85_ELYCH</name>
<dbReference type="Proteomes" id="UP000271974">
    <property type="component" value="Unassembled WGS sequence"/>
</dbReference>
<evidence type="ECO:0000256" key="1">
    <source>
        <dbReference type="PROSITE-ProRule" id="PRU00339"/>
    </source>
</evidence>
<dbReference type="PANTHER" id="PTHR31919:SF1">
    <property type="entry name" value="ZINC FINGERS AND HOMEOBOXES PROTEIN 1, ISOFORM 2"/>
    <property type="match status" value="1"/>
</dbReference>
<dbReference type="InterPro" id="IPR041404">
    <property type="entry name" value="DUF5588"/>
</dbReference>
<dbReference type="PANTHER" id="PTHR31919">
    <property type="entry name" value="ZINC FINGERS AND HOMEOBOXES PROTEIN 1, ISOFORM 2"/>
    <property type="match status" value="1"/>
</dbReference>
<dbReference type="AlphaFoldDB" id="A0A3S0ZF85"/>
<comment type="caution">
    <text evidence="3">The sequence shown here is derived from an EMBL/GenBank/DDBJ whole genome shotgun (WGS) entry which is preliminary data.</text>
</comment>
<proteinExistence type="predicted"/>
<dbReference type="InterPro" id="IPR019734">
    <property type="entry name" value="TPR_rpt"/>
</dbReference>
<evidence type="ECO:0000313" key="3">
    <source>
        <dbReference type="EMBL" id="RUS76236.1"/>
    </source>
</evidence>
<dbReference type="Gene3D" id="1.25.40.10">
    <property type="entry name" value="Tetratricopeptide repeat domain"/>
    <property type="match status" value="1"/>
</dbReference>
<dbReference type="Pfam" id="PF17826">
    <property type="entry name" value="DUF5588"/>
    <property type="match status" value="1"/>
</dbReference>
<dbReference type="PROSITE" id="PS50005">
    <property type="entry name" value="TPR"/>
    <property type="match status" value="1"/>
</dbReference>
<evidence type="ECO:0000256" key="2">
    <source>
        <dbReference type="SAM" id="MobiDB-lite"/>
    </source>
</evidence>
<evidence type="ECO:0000313" key="4">
    <source>
        <dbReference type="Proteomes" id="UP000271974"/>
    </source>
</evidence>
<accession>A0A3S0ZF85</accession>
<dbReference type="EMBL" id="RQTK01000679">
    <property type="protein sequence ID" value="RUS76236.1"/>
    <property type="molecule type" value="Genomic_DNA"/>
</dbReference>
<keyword evidence="4" id="KW-1185">Reference proteome</keyword>
<keyword evidence="1" id="KW-0802">TPR repeat</keyword>
<sequence length="315" mass="36538">MTELGLAFDDDDLDTQKKKNNKDRDLPYHVKIVEPRWFDGANDCSDQEPQVLKFRGDYRYRLKNYAEAAHQYRAALDILPENNVAVGQDIRESLARCYSFMGNHIESVKISEDLAKEMSLEDEARQRQSLILHAFVCEKACLWEECVLSLQKLCLLQPNFPQTWFQLGEAMSKLYQVPVPSIRKETQASGDTSKRSDCTSSIISHSSEGAISRDKDPEKEKNLFLTFMCYTRAKLMFESVMRNANDIIKMRNQKIIAEISEKLENLPLSNELRQKSIEVGSMEDHEDSCEHQNIFKDGNISDLFYSRFFKRHKKI</sequence>
<protein>
    <submittedName>
        <fullName evidence="3">Uncharacterized protein</fullName>
    </submittedName>
</protein>
<feature type="region of interest" description="Disordered" evidence="2">
    <location>
        <begin position="1"/>
        <end position="21"/>
    </location>
</feature>
<gene>
    <name evidence="3" type="ORF">EGW08_016009</name>
</gene>
<dbReference type="SUPFAM" id="SSF48452">
    <property type="entry name" value="TPR-like"/>
    <property type="match status" value="1"/>
</dbReference>